<dbReference type="PROSITE" id="PS50071">
    <property type="entry name" value="HOMEOBOX_2"/>
    <property type="match status" value="1"/>
</dbReference>
<comment type="subcellular location">
    <subcellularLocation>
        <location evidence="1 9 10">Nucleus</location>
    </subcellularLocation>
</comment>
<evidence type="ECO:0000256" key="8">
    <source>
        <dbReference type="ARBA" id="ARBA00023242"/>
    </source>
</evidence>
<organism evidence="14 15">
    <name type="scientific">Ceratopteris richardii</name>
    <name type="common">Triangle waterfern</name>
    <dbReference type="NCBI Taxonomy" id="49495"/>
    <lineage>
        <taxon>Eukaryota</taxon>
        <taxon>Viridiplantae</taxon>
        <taxon>Streptophyta</taxon>
        <taxon>Embryophyta</taxon>
        <taxon>Tracheophyta</taxon>
        <taxon>Polypodiopsida</taxon>
        <taxon>Polypodiidae</taxon>
        <taxon>Polypodiales</taxon>
        <taxon>Pteridineae</taxon>
        <taxon>Pteridaceae</taxon>
        <taxon>Parkerioideae</taxon>
        <taxon>Ceratopteris</taxon>
    </lineage>
</organism>
<dbReference type="PANTHER" id="PTHR45654">
    <property type="entry name" value="HOMEOBOX-LEUCINE ZIPPER PROTEIN MERISTEM L1"/>
    <property type="match status" value="1"/>
</dbReference>
<dbReference type="OMA" id="MSAFGNE"/>
<dbReference type="EMBL" id="CM035418">
    <property type="protein sequence ID" value="KAH7421144.1"/>
    <property type="molecule type" value="Genomic_DNA"/>
</dbReference>
<name>A0A8T2TIG6_CERRI</name>
<dbReference type="SUPFAM" id="SSF46689">
    <property type="entry name" value="Homeodomain-like"/>
    <property type="match status" value="1"/>
</dbReference>
<dbReference type="OrthoDB" id="6159439at2759"/>
<sequence>MNNRMNLGDFGIASAHHNGGLSVKSFFDNGSRPYSDALTIPITTPVIPGPGSFLSKQPHSDIYSTSGLSLALANGFDGQRDLCRIGDVEAGKTTREEGYESRSGSDNIEGASGDEQDPELGRPNKKRYHRHAPAVIQELESFFKECPHPDEKQRQELSRRLNLHARQVKFWFQNRRTQMKTQQERTENHYLRQENERLRAENFIIREAMRNACCPSCGGQTAIEMSLEEQQIRLENVRMREELDRLYSMNGRVYGGKISTVSPTPLLHSHGISSATSDGSLAVFLSRDVQGVVHGCPDVRERGRPPLTAIEITMITELAMVATEEFMKMVHAGEPLWTPSANSSSPIKETMDFNEYLNQFPRGVGPKPNGYQSEATRDNAVVAADAHFLIESFIDVTRWMELFPCIVSRAEVGAIVSSGNPVTRHGALQLMFAELYLPSPLVPTRNLYFLRFCKMFSEGTWAIVDVSVDNLRGDSPSLTNKCRRRPSGCLIQQLSSGYSKVSWVDHSEYDDGDVHSLYRPLVAKGMAFGAHRWLSTLSRQCESRAPMIPGSLIARDGLFSEGGRNIGLLKLAQRMTTQLCNNVSSSATWTTLSGNSGEDEVRVMTRESPTENSNEPSGMILSAATSIWLPASPADVFSFLTNPDNRSKWDIYSLNGCMDELVSVAKGSDPGNYISLLKQPRKGDGNIGHMLVLQECCSDSSSSSFVYAPVDVGYIESVMLSPTDACVGSVPILPSGFVILPDGREHGIYRGEAALGEKLGSHAGGSLVTISYQILGNSITKSKLTLESINTVNALVCNTIRNVKAALSGELSATLDIKP</sequence>
<evidence type="ECO:0000259" key="12">
    <source>
        <dbReference type="PROSITE" id="PS50071"/>
    </source>
</evidence>
<dbReference type="SMART" id="SM00389">
    <property type="entry name" value="HOX"/>
    <property type="match status" value="1"/>
</dbReference>
<dbReference type="SUPFAM" id="SSF55961">
    <property type="entry name" value="Bet v1-like"/>
    <property type="match status" value="2"/>
</dbReference>
<evidence type="ECO:0000256" key="4">
    <source>
        <dbReference type="ARBA" id="ARBA00023054"/>
    </source>
</evidence>
<dbReference type="PANTHER" id="PTHR45654:SF77">
    <property type="entry name" value="HOMEOBOX-LEUCINE ZIPPER PROTEIN MERISTEM L1"/>
    <property type="match status" value="1"/>
</dbReference>
<keyword evidence="7" id="KW-0804">Transcription</keyword>
<keyword evidence="6 9" id="KW-0371">Homeobox</keyword>
<evidence type="ECO:0000256" key="11">
    <source>
        <dbReference type="SAM" id="MobiDB-lite"/>
    </source>
</evidence>
<dbReference type="AlphaFoldDB" id="A0A8T2TIG6"/>
<feature type="domain" description="START" evidence="13">
    <location>
        <begin position="308"/>
        <end position="546"/>
    </location>
</feature>
<proteinExistence type="inferred from homology"/>
<evidence type="ECO:0000256" key="1">
    <source>
        <dbReference type="ARBA" id="ARBA00004123"/>
    </source>
</evidence>
<dbReference type="PROSITE" id="PS00027">
    <property type="entry name" value="HOMEOBOX_1"/>
    <property type="match status" value="1"/>
</dbReference>
<dbReference type="Pfam" id="PF00046">
    <property type="entry name" value="Homeodomain"/>
    <property type="match status" value="1"/>
</dbReference>
<evidence type="ECO:0000313" key="14">
    <source>
        <dbReference type="EMBL" id="KAH7421144.1"/>
    </source>
</evidence>
<accession>A0A8T2TIG6</accession>
<evidence type="ECO:0000256" key="5">
    <source>
        <dbReference type="ARBA" id="ARBA00023125"/>
    </source>
</evidence>
<evidence type="ECO:0000256" key="2">
    <source>
        <dbReference type="ARBA" id="ARBA00006789"/>
    </source>
</evidence>
<dbReference type="PROSITE" id="PS50848">
    <property type="entry name" value="START"/>
    <property type="match status" value="1"/>
</dbReference>
<dbReference type="FunFam" id="1.10.10.60:FF:000229">
    <property type="entry name" value="Homeobox-leucine zipper protein HDG1"/>
    <property type="match status" value="1"/>
</dbReference>
<dbReference type="Proteomes" id="UP000825935">
    <property type="component" value="Chromosome 13"/>
</dbReference>
<evidence type="ECO:0000256" key="9">
    <source>
        <dbReference type="PROSITE-ProRule" id="PRU00108"/>
    </source>
</evidence>
<keyword evidence="3" id="KW-0805">Transcription regulation</keyword>
<dbReference type="CDD" id="cd00086">
    <property type="entry name" value="homeodomain"/>
    <property type="match status" value="1"/>
</dbReference>
<comment type="caution">
    <text evidence="14">The sequence shown here is derived from an EMBL/GenBank/DDBJ whole genome shotgun (WGS) entry which is preliminary data.</text>
</comment>
<dbReference type="Pfam" id="PF01852">
    <property type="entry name" value="START"/>
    <property type="match status" value="1"/>
</dbReference>
<keyword evidence="8 9" id="KW-0539">Nucleus</keyword>
<evidence type="ECO:0000313" key="15">
    <source>
        <dbReference type="Proteomes" id="UP000825935"/>
    </source>
</evidence>
<dbReference type="InterPro" id="IPR002913">
    <property type="entry name" value="START_lipid-bd_dom"/>
</dbReference>
<dbReference type="InterPro" id="IPR001356">
    <property type="entry name" value="HD"/>
</dbReference>
<keyword evidence="15" id="KW-1185">Reference proteome</keyword>
<protein>
    <submittedName>
        <fullName evidence="14">Uncharacterized protein</fullName>
    </submittedName>
</protein>
<dbReference type="InterPro" id="IPR017970">
    <property type="entry name" value="Homeobox_CS"/>
</dbReference>
<dbReference type="InterPro" id="IPR009057">
    <property type="entry name" value="Homeodomain-like_sf"/>
</dbReference>
<keyword evidence="5 9" id="KW-0238">DNA-binding</keyword>
<dbReference type="GO" id="GO:0005634">
    <property type="term" value="C:nucleus"/>
    <property type="evidence" value="ECO:0007669"/>
    <property type="project" value="UniProtKB-SubCell"/>
</dbReference>
<feature type="DNA-binding region" description="Homeobox" evidence="9">
    <location>
        <begin position="124"/>
        <end position="183"/>
    </location>
</feature>
<dbReference type="SMART" id="SM00234">
    <property type="entry name" value="START"/>
    <property type="match status" value="1"/>
</dbReference>
<feature type="region of interest" description="Disordered" evidence="11">
    <location>
        <begin position="92"/>
        <end position="126"/>
    </location>
</feature>
<dbReference type="CDD" id="cd08875">
    <property type="entry name" value="START_ArGLABRA2_like"/>
    <property type="match status" value="1"/>
</dbReference>
<reference evidence="14" key="1">
    <citation type="submission" date="2021-08" db="EMBL/GenBank/DDBJ databases">
        <title>WGS assembly of Ceratopteris richardii.</title>
        <authorList>
            <person name="Marchant D.B."/>
            <person name="Chen G."/>
            <person name="Jenkins J."/>
            <person name="Shu S."/>
            <person name="Leebens-Mack J."/>
            <person name="Grimwood J."/>
            <person name="Schmutz J."/>
            <person name="Soltis P."/>
            <person name="Soltis D."/>
            <person name="Chen Z.-H."/>
        </authorList>
    </citation>
    <scope>NUCLEOTIDE SEQUENCE</scope>
    <source>
        <strain evidence="14">Whitten #5841</strain>
        <tissue evidence="14">Leaf</tissue>
    </source>
</reference>
<dbReference type="InterPro" id="IPR057993">
    <property type="entry name" value="HD-Zip_IV_C"/>
</dbReference>
<evidence type="ECO:0000256" key="6">
    <source>
        <dbReference type="ARBA" id="ARBA00023155"/>
    </source>
</evidence>
<evidence type="ECO:0000256" key="3">
    <source>
        <dbReference type="ARBA" id="ARBA00023015"/>
    </source>
</evidence>
<feature type="domain" description="Homeobox" evidence="12">
    <location>
        <begin position="122"/>
        <end position="182"/>
    </location>
</feature>
<gene>
    <name evidence="14" type="ORF">KP509_13G042200</name>
</gene>
<dbReference type="InterPro" id="IPR042160">
    <property type="entry name" value="HD-Zip_IV"/>
</dbReference>
<dbReference type="Pfam" id="PF25797">
    <property type="entry name" value="PDF2_C"/>
    <property type="match status" value="1"/>
</dbReference>
<dbReference type="GO" id="GO:0000981">
    <property type="term" value="F:DNA-binding transcription factor activity, RNA polymerase II-specific"/>
    <property type="evidence" value="ECO:0007669"/>
    <property type="project" value="InterPro"/>
</dbReference>
<evidence type="ECO:0000256" key="7">
    <source>
        <dbReference type="ARBA" id="ARBA00023163"/>
    </source>
</evidence>
<evidence type="ECO:0000256" key="10">
    <source>
        <dbReference type="RuleBase" id="RU000682"/>
    </source>
</evidence>
<dbReference type="GO" id="GO:0003677">
    <property type="term" value="F:DNA binding"/>
    <property type="evidence" value="ECO:0007669"/>
    <property type="project" value="UniProtKB-UniRule"/>
</dbReference>
<comment type="similarity">
    <text evidence="2">Belongs to the HD-ZIP homeobox family. Class IV subfamily.</text>
</comment>
<keyword evidence="4" id="KW-0175">Coiled coil</keyword>
<evidence type="ECO:0000259" key="13">
    <source>
        <dbReference type="PROSITE" id="PS50848"/>
    </source>
</evidence>
<dbReference type="GO" id="GO:0008289">
    <property type="term" value="F:lipid binding"/>
    <property type="evidence" value="ECO:0007669"/>
    <property type="project" value="InterPro"/>
</dbReference>
<dbReference type="Gene3D" id="1.10.10.60">
    <property type="entry name" value="Homeodomain-like"/>
    <property type="match status" value="1"/>
</dbReference>